<accession>A0A2T1A305</accession>
<dbReference type="SUPFAM" id="SSF55486">
    <property type="entry name" value="Metalloproteases ('zincins'), catalytic domain"/>
    <property type="match status" value="1"/>
</dbReference>
<evidence type="ECO:0000256" key="5">
    <source>
        <dbReference type="SAM" id="MobiDB-lite"/>
    </source>
</evidence>
<dbReference type="Proteomes" id="UP000237752">
    <property type="component" value="Unassembled WGS sequence"/>
</dbReference>
<evidence type="ECO:0000313" key="6">
    <source>
        <dbReference type="EMBL" id="PRZ42985.1"/>
    </source>
</evidence>
<comment type="subcellular location">
    <subcellularLocation>
        <location evidence="1">Membrane</location>
        <topology evidence="1">Single-pass membrane protein</topology>
    </subcellularLocation>
</comment>
<gene>
    <name evidence="6" type="ORF">CLV47_10338</name>
</gene>
<dbReference type="AlphaFoldDB" id="A0A2T1A305"/>
<proteinExistence type="predicted"/>
<dbReference type="InterPro" id="IPR007343">
    <property type="entry name" value="Uncharacterised_pept_Zn_put"/>
</dbReference>
<keyword evidence="2" id="KW-0812">Transmembrane</keyword>
<dbReference type="PANTHER" id="PTHR30168">
    <property type="entry name" value="PUTATIVE MEMBRANE PROTEIN YPFJ"/>
    <property type="match status" value="1"/>
</dbReference>
<sequence length="312" mass="32208">MQFNKNAQIDTSQISDVRGSGGGGGGGGIRLPGGIGGSAGGLGVVGVIIFIVMQFLGGGGGGLFGNDGSSAQGASPQVGGGDIATCQTDPNAVDRTDCRLNLIVNSVQQFWNGYLPGHTPQHVPYEPSITQLFSQGTNTGCGQATSAVGPFYCPNDKVVYIDPSFFDTMLQQLGAQNVPFVQAYVVAHEYGHHIQDLLGTLSQAQDGQSGANSSSVRIELQADCYAGVWANHATGTTDSQGVKIITEITDADIKAGLDAAQAIGDDHIQSQGGGGVNPESFTHGTSAQRYKWFKRGIDSGDMAKCDTFSGSI</sequence>
<name>A0A2T1A305_9ACTN</name>
<evidence type="ECO:0000256" key="2">
    <source>
        <dbReference type="ARBA" id="ARBA00022692"/>
    </source>
</evidence>
<dbReference type="OrthoDB" id="9774900at2"/>
<dbReference type="PANTHER" id="PTHR30168:SF0">
    <property type="entry name" value="INNER MEMBRANE PROTEIN"/>
    <property type="match status" value="1"/>
</dbReference>
<reference evidence="6 7" key="1">
    <citation type="submission" date="2018-03" db="EMBL/GenBank/DDBJ databases">
        <title>Genomic Encyclopedia of Archaeal and Bacterial Type Strains, Phase II (KMG-II): from individual species to whole genera.</title>
        <authorList>
            <person name="Goeker M."/>
        </authorList>
    </citation>
    <scope>NUCLEOTIDE SEQUENCE [LARGE SCALE GENOMIC DNA]</scope>
    <source>
        <strain evidence="6 7">DSM 100065</strain>
    </source>
</reference>
<keyword evidence="3" id="KW-1133">Transmembrane helix</keyword>
<evidence type="ECO:0000256" key="3">
    <source>
        <dbReference type="ARBA" id="ARBA00022989"/>
    </source>
</evidence>
<organism evidence="6 7">
    <name type="scientific">Antricoccus suffuscus</name>
    <dbReference type="NCBI Taxonomy" id="1629062"/>
    <lineage>
        <taxon>Bacteria</taxon>
        <taxon>Bacillati</taxon>
        <taxon>Actinomycetota</taxon>
        <taxon>Actinomycetes</taxon>
        <taxon>Geodermatophilales</taxon>
        <taxon>Antricoccaceae</taxon>
        <taxon>Antricoccus</taxon>
    </lineage>
</organism>
<evidence type="ECO:0000313" key="7">
    <source>
        <dbReference type="Proteomes" id="UP000237752"/>
    </source>
</evidence>
<dbReference type="RefSeq" id="WP_106347975.1">
    <property type="nucleotide sequence ID" value="NZ_PVUE01000003.1"/>
</dbReference>
<evidence type="ECO:0008006" key="8">
    <source>
        <dbReference type="Google" id="ProtNLM"/>
    </source>
</evidence>
<dbReference type="GO" id="GO:0016020">
    <property type="term" value="C:membrane"/>
    <property type="evidence" value="ECO:0007669"/>
    <property type="project" value="UniProtKB-SubCell"/>
</dbReference>
<dbReference type="Pfam" id="PF04228">
    <property type="entry name" value="Zn_peptidase"/>
    <property type="match status" value="1"/>
</dbReference>
<keyword evidence="4" id="KW-0472">Membrane</keyword>
<evidence type="ECO:0000256" key="1">
    <source>
        <dbReference type="ARBA" id="ARBA00004167"/>
    </source>
</evidence>
<comment type="caution">
    <text evidence="6">The sequence shown here is derived from an EMBL/GenBank/DDBJ whole genome shotgun (WGS) entry which is preliminary data.</text>
</comment>
<keyword evidence="7" id="KW-1185">Reference proteome</keyword>
<evidence type="ECO:0000256" key="4">
    <source>
        <dbReference type="ARBA" id="ARBA00023136"/>
    </source>
</evidence>
<dbReference type="EMBL" id="PVUE01000003">
    <property type="protein sequence ID" value="PRZ42985.1"/>
    <property type="molecule type" value="Genomic_DNA"/>
</dbReference>
<protein>
    <recommendedName>
        <fullName evidence="8">Metalloprotease</fullName>
    </recommendedName>
</protein>
<feature type="region of interest" description="Disordered" evidence="5">
    <location>
        <begin position="1"/>
        <end position="25"/>
    </location>
</feature>
<feature type="compositionally biased region" description="Polar residues" evidence="5">
    <location>
        <begin position="1"/>
        <end position="15"/>
    </location>
</feature>